<reference evidence="2 3" key="1">
    <citation type="journal article" date="2017" name="Genome Announc.">
        <title>Draft Genome Sequence of Romboutsia maritimum sp. nov. Strain CCRI-22766(T), Isolated from Coastal Estuarine Mud.</title>
        <authorList>
            <person name="Maheux A.F."/>
            <person name="Boudreau D.K."/>
            <person name="Berube E."/>
            <person name="Boissinot M."/>
            <person name="Raymond F."/>
            <person name="Brodeur S."/>
            <person name="Corbeil J."/>
            <person name="Brightwell G."/>
            <person name="Broda D."/>
            <person name="Omar R.F."/>
            <person name="Bergeron M.G."/>
        </authorList>
    </citation>
    <scope>NUCLEOTIDE SEQUENCE [LARGE SCALE GENOMIC DNA]</scope>
    <source>
        <strain evidence="2 3">CCRI-22766</strain>
    </source>
</reference>
<evidence type="ECO:0000313" key="3">
    <source>
        <dbReference type="Proteomes" id="UP000243494"/>
    </source>
</evidence>
<dbReference type="Proteomes" id="UP000243494">
    <property type="component" value="Unassembled WGS sequence"/>
</dbReference>
<dbReference type="RefSeq" id="WP_095404694.1">
    <property type="nucleotide sequence ID" value="NZ_NOJZ02000001.1"/>
</dbReference>
<evidence type="ECO:0008006" key="4">
    <source>
        <dbReference type="Google" id="ProtNLM"/>
    </source>
</evidence>
<gene>
    <name evidence="2" type="ORF">CHF27_001750</name>
</gene>
<dbReference type="AlphaFoldDB" id="A0A371IWT5"/>
<keyword evidence="1" id="KW-1133">Transmembrane helix</keyword>
<keyword evidence="1" id="KW-0812">Transmembrane</keyword>
<protein>
    <recommendedName>
        <fullName evidence="4">Cell division protein FtsL</fullName>
    </recommendedName>
</protein>
<dbReference type="EMBL" id="NOJZ02000001">
    <property type="protein sequence ID" value="RDY24947.1"/>
    <property type="molecule type" value="Genomic_DNA"/>
</dbReference>
<evidence type="ECO:0000256" key="1">
    <source>
        <dbReference type="SAM" id="Phobius"/>
    </source>
</evidence>
<evidence type="ECO:0000313" key="2">
    <source>
        <dbReference type="EMBL" id="RDY24947.1"/>
    </source>
</evidence>
<comment type="caution">
    <text evidence="2">The sequence shown here is derived from an EMBL/GenBank/DDBJ whole genome shotgun (WGS) entry which is preliminary data.</text>
</comment>
<dbReference type="OrthoDB" id="1757177at2"/>
<sequence length="117" mass="14000">MKNNKKIKNINEYRKVKKNKHKDRKQKKIKKEIVVLLFIASVSIIVINLCGYSKISQLKYEIHYLKKDLRQKEVILEQLKSELYAKTSTEQIEQEAKEKLNMDYPKENQINYIDVDS</sequence>
<feature type="transmembrane region" description="Helical" evidence="1">
    <location>
        <begin position="33"/>
        <end position="55"/>
    </location>
</feature>
<name>A0A371IWT5_9FIRM</name>
<proteinExistence type="predicted"/>
<organism evidence="2 3">
    <name type="scientific">Romboutsia maritimum</name>
    <dbReference type="NCBI Taxonomy" id="2020948"/>
    <lineage>
        <taxon>Bacteria</taxon>
        <taxon>Bacillati</taxon>
        <taxon>Bacillota</taxon>
        <taxon>Clostridia</taxon>
        <taxon>Peptostreptococcales</taxon>
        <taxon>Peptostreptococcaceae</taxon>
        <taxon>Romboutsia</taxon>
    </lineage>
</organism>
<accession>A0A371IWT5</accession>
<keyword evidence="3" id="KW-1185">Reference proteome</keyword>
<keyword evidence="1" id="KW-0472">Membrane</keyword>